<organism evidence="3 4">
    <name type="scientific">Punica granatum</name>
    <name type="common">Pomegranate</name>
    <dbReference type="NCBI Taxonomy" id="22663"/>
    <lineage>
        <taxon>Eukaryota</taxon>
        <taxon>Viridiplantae</taxon>
        <taxon>Streptophyta</taxon>
        <taxon>Embryophyta</taxon>
        <taxon>Tracheophyta</taxon>
        <taxon>Spermatophyta</taxon>
        <taxon>Magnoliopsida</taxon>
        <taxon>eudicotyledons</taxon>
        <taxon>Gunneridae</taxon>
        <taxon>Pentapetalae</taxon>
        <taxon>rosids</taxon>
        <taxon>malvids</taxon>
        <taxon>Myrtales</taxon>
        <taxon>Lythraceae</taxon>
        <taxon>Punica</taxon>
    </lineage>
</organism>
<dbReference type="InterPro" id="IPR025558">
    <property type="entry name" value="DUF4283"/>
</dbReference>
<feature type="domain" description="DUF4283" evidence="2">
    <location>
        <begin position="67"/>
        <end position="146"/>
    </location>
</feature>
<dbReference type="Pfam" id="PF14111">
    <property type="entry name" value="DUF4283"/>
    <property type="match status" value="1"/>
</dbReference>
<dbReference type="Proteomes" id="UP000515151">
    <property type="component" value="Chromosome 4"/>
</dbReference>
<dbReference type="AlphaFoldDB" id="A0A6P8DG15"/>
<dbReference type="PANTHER" id="PTHR31286:SF165">
    <property type="entry name" value="DUF4283 DOMAIN-CONTAINING PROTEIN"/>
    <property type="match status" value="1"/>
</dbReference>
<evidence type="ECO:0000259" key="2">
    <source>
        <dbReference type="Pfam" id="PF14111"/>
    </source>
</evidence>
<sequence length="410" mass="45616">MSNPAPQSSIISVNPDPTSISGEKLTPKGPLNWKKVFPKVNQNLEYFEGVEHSNVKPPSEFLQFGVDQWCFTLIGRFLGKTPDFGKVASVVNGLWGKHGRVTASTLGDLFIFQFPSEAVMSWVLETGPWHVERKFLILQKWSPHFTEEELNMRKMPIWVQLRKIPLQYFHPKGISYLASAIGKPLFMDRATALRSRLEYAKVCIELDVDKEIPEFLNVDLENNRSAEVLVDIPWLPDKCDHCKVFGHQCNSSAEVPPVAEKTPNVQPAKENCHTVEATSPASPTTVEETRATETTSRHAGKARRRCIATEKASPAVVTTLTDQNEFLGDLISEKGKVPLSFELGEDEEGRKGVTSSDDDREIATKVKEARPGAHRQPRSASKGVVQAVLKVQGSRKSRLGKGGKPPKRTQ</sequence>
<feature type="compositionally biased region" description="Basic and acidic residues" evidence="1">
    <location>
        <begin position="361"/>
        <end position="371"/>
    </location>
</feature>
<accession>A0A6P8DG15</accession>
<feature type="region of interest" description="Disordered" evidence="1">
    <location>
        <begin position="341"/>
        <end position="410"/>
    </location>
</feature>
<protein>
    <submittedName>
        <fullName evidence="4">Uncharacterized protein LOC116204370</fullName>
    </submittedName>
</protein>
<feature type="region of interest" description="Disordered" evidence="1">
    <location>
        <begin position="277"/>
        <end position="306"/>
    </location>
</feature>
<keyword evidence="3" id="KW-1185">Reference proteome</keyword>
<evidence type="ECO:0000313" key="3">
    <source>
        <dbReference type="Proteomes" id="UP000515151"/>
    </source>
</evidence>
<evidence type="ECO:0000256" key="1">
    <source>
        <dbReference type="SAM" id="MobiDB-lite"/>
    </source>
</evidence>
<name>A0A6P8DG15_PUNGR</name>
<feature type="compositionally biased region" description="Basic residues" evidence="1">
    <location>
        <begin position="393"/>
        <end position="410"/>
    </location>
</feature>
<proteinExistence type="predicted"/>
<dbReference type="RefSeq" id="XP_031392311.1">
    <property type="nucleotide sequence ID" value="XM_031536451.1"/>
</dbReference>
<dbReference type="GeneID" id="116204370"/>
<dbReference type="PANTHER" id="PTHR31286">
    <property type="entry name" value="GLYCINE-RICH CELL WALL STRUCTURAL PROTEIN 1.8-LIKE"/>
    <property type="match status" value="1"/>
</dbReference>
<evidence type="ECO:0000313" key="4">
    <source>
        <dbReference type="RefSeq" id="XP_031392311.1"/>
    </source>
</evidence>
<dbReference type="InterPro" id="IPR040256">
    <property type="entry name" value="At4g02000-like"/>
</dbReference>
<feature type="region of interest" description="Disordered" evidence="1">
    <location>
        <begin position="1"/>
        <end position="26"/>
    </location>
</feature>
<reference evidence="4" key="2">
    <citation type="submission" date="2025-08" db="UniProtKB">
        <authorList>
            <consortium name="RefSeq"/>
        </authorList>
    </citation>
    <scope>IDENTIFICATION</scope>
    <source>
        <tissue evidence="4">Leaf</tissue>
    </source>
</reference>
<dbReference type="OrthoDB" id="1939300at2759"/>
<gene>
    <name evidence="4" type="primary">LOC116204370</name>
</gene>
<reference evidence="3" key="1">
    <citation type="journal article" date="2020" name="Plant Biotechnol. J.">
        <title>The pomegranate (Punica granatum L.) draft genome dissects genetic divergence between soft- and hard-seeded cultivars.</title>
        <authorList>
            <person name="Luo X."/>
            <person name="Li H."/>
            <person name="Wu Z."/>
            <person name="Yao W."/>
            <person name="Zhao P."/>
            <person name="Cao D."/>
            <person name="Yu H."/>
            <person name="Li K."/>
            <person name="Poudel K."/>
            <person name="Zhao D."/>
            <person name="Zhang F."/>
            <person name="Xia X."/>
            <person name="Chen L."/>
            <person name="Wang Q."/>
            <person name="Jing D."/>
            <person name="Cao S."/>
        </authorList>
    </citation>
    <scope>NUCLEOTIDE SEQUENCE [LARGE SCALE GENOMIC DNA]</scope>
    <source>
        <strain evidence="3">cv. Tunisia</strain>
    </source>
</reference>
<feature type="compositionally biased region" description="Polar residues" evidence="1">
    <location>
        <begin position="1"/>
        <end position="21"/>
    </location>
</feature>